<dbReference type="InterPro" id="IPR028651">
    <property type="entry name" value="ING_fam"/>
</dbReference>
<dbReference type="Proteomes" id="UP001201163">
    <property type="component" value="Unassembled WGS sequence"/>
</dbReference>
<dbReference type="PANTHER" id="PTHR10333:SF100">
    <property type="entry name" value="CHROMATIN MODIFICATION-RELATED PROTEIN YNG2"/>
    <property type="match status" value="1"/>
</dbReference>
<evidence type="ECO:0000256" key="13">
    <source>
        <dbReference type="PIRSR" id="PIRSR628651-50"/>
    </source>
</evidence>
<keyword evidence="6 14" id="KW-0862">Zinc</keyword>
<dbReference type="InterPro" id="IPR011011">
    <property type="entry name" value="Znf_FYVE_PHD"/>
</dbReference>
<proteinExistence type="inferred from homology"/>
<dbReference type="Pfam" id="PF12998">
    <property type="entry name" value="ING"/>
    <property type="match status" value="1"/>
</dbReference>
<dbReference type="InterPro" id="IPR024610">
    <property type="entry name" value="ING_N_histone-binding"/>
</dbReference>
<feature type="site" description="Histone H3K4me3 binding" evidence="13">
    <location>
        <position position="260"/>
    </location>
</feature>
<dbReference type="SMART" id="SM00249">
    <property type="entry name" value="PHD"/>
    <property type="match status" value="1"/>
</dbReference>
<comment type="caution">
    <text evidence="19">The sequence shown here is derived from an EMBL/GenBank/DDBJ whole genome shotgun (WGS) entry which is preliminary data.</text>
</comment>
<evidence type="ECO:0000256" key="9">
    <source>
        <dbReference type="ARBA" id="ARBA00023242"/>
    </source>
</evidence>
<keyword evidence="3 14" id="KW-0479">Metal-binding</keyword>
<dbReference type="InterPro" id="IPR001965">
    <property type="entry name" value="Znf_PHD"/>
</dbReference>
<protein>
    <recommendedName>
        <fullName evidence="16">Chromatin modification-related protein</fullName>
    </recommendedName>
</protein>
<keyword evidence="20" id="KW-1185">Reference proteome</keyword>
<dbReference type="GO" id="GO:0051321">
    <property type="term" value="P:meiotic cell cycle"/>
    <property type="evidence" value="ECO:0007669"/>
    <property type="project" value="UniProtKB-KW"/>
</dbReference>
<dbReference type="Gene3D" id="6.10.140.1740">
    <property type="match status" value="1"/>
</dbReference>
<feature type="region of interest" description="Disordered" evidence="17">
    <location>
        <begin position="186"/>
        <end position="244"/>
    </location>
</feature>
<evidence type="ECO:0000256" key="4">
    <source>
        <dbReference type="ARBA" id="ARBA00022763"/>
    </source>
</evidence>
<dbReference type="CDD" id="cd15505">
    <property type="entry name" value="PHD_ING"/>
    <property type="match status" value="1"/>
</dbReference>
<keyword evidence="7 16" id="KW-0156">Chromatin regulator</keyword>
<comment type="similarity">
    <text evidence="2 16">Belongs to the ING family.</text>
</comment>
<evidence type="ECO:0000256" key="15">
    <source>
        <dbReference type="PROSITE-ProRule" id="PRU00146"/>
    </source>
</evidence>
<comment type="subunit">
    <text evidence="16">Component of an histone acetyltransferase complex. Interacts with H3K4me3 and to a lesser extent with H3K4me2.</text>
</comment>
<name>A0AAD4L765_9AGAM</name>
<dbReference type="InterPro" id="IPR019787">
    <property type="entry name" value="Znf_PHD-finger"/>
</dbReference>
<keyword evidence="5 15" id="KW-0863">Zinc-finger</keyword>
<evidence type="ECO:0000256" key="11">
    <source>
        <dbReference type="ARBA" id="ARBA00023306"/>
    </source>
</evidence>
<evidence type="ECO:0000256" key="6">
    <source>
        <dbReference type="ARBA" id="ARBA00022833"/>
    </source>
</evidence>
<feature type="binding site" evidence="14">
    <location>
        <position position="274"/>
    </location>
    <ligand>
        <name>Zn(2+)</name>
        <dbReference type="ChEBI" id="CHEBI:29105"/>
        <label>1</label>
    </ligand>
</feature>
<keyword evidence="4" id="KW-0227">DNA damage</keyword>
<gene>
    <name evidence="19" type="ORF">EDB92DRAFT_1899204</name>
</gene>
<evidence type="ECO:0000256" key="2">
    <source>
        <dbReference type="ARBA" id="ARBA00010210"/>
    </source>
</evidence>
<reference evidence="19" key="1">
    <citation type="submission" date="2022-01" db="EMBL/GenBank/DDBJ databases">
        <title>Comparative genomics reveals a dynamic genome evolution in the ectomycorrhizal milk-cap (Lactarius) mushrooms.</title>
        <authorList>
            <consortium name="DOE Joint Genome Institute"/>
            <person name="Lebreton A."/>
            <person name="Tang N."/>
            <person name="Kuo A."/>
            <person name="LaButti K."/>
            <person name="Drula E."/>
            <person name="Barry K."/>
            <person name="Clum A."/>
            <person name="Lipzen A."/>
            <person name="Mousain D."/>
            <person name="Ng V."/>
            <person name="Wang R."/>
            <person name="Wang X."/>
            <person name="Dai Y."/>
            <person name="Henrissat B."/>
            <person name="Grigoriev I.V."/>
            <person name="Guerin-Laguette A."/>
            <person name="Yu F."/>
            <person name="Martin F.M."/>
        </authorList>
    </citation>
    <scope>NUCLEOTIDE SEQUENCE</scope>
    <source>
        <strain evidence="19">QP</strain>
    </source>
</reference>
<dbReference type="SMART" id="SM01408">
    <property type="entry name" value="ING"/>
    <property type="match status" value="1"/>
</dbReference>
<dbReference type="PROSITE" id="PS50016">
    <property type="entry name" value="ZF_PHD_2"/>
    <property type="match status" value="1"/>
</dbReference>
<feature type="binding site" evidence="14">
    <location>
        <position position="252"/>
    </location>
    <ligand>
        <name>Zn(2+)</name>
        <dbReference type="ChEBI" id="CHEBI:29105"/>
        <label>1</label>
    </ligand>
</feature>
<keyword evidence="11" id="KW-0131">Cell cycle</keyword>
<feature type="binding site" evidence="14">
    <location>
        <position position="250"/>
    </location>
    <ligand>
        <name>Zn(2+)</name>
        <dbReference type="ChEBI" id="CHEBI:29105"/>
        <label>1</label>
    </ligand>
</feature>
<evidence type="ECO:0000256" key="3">
    <source>
        <dbReference type="ARBA" id="ARBA00022723"/>
    </source>
</evidence>
<evidence type="ECO:0000313" key="20">
    <source>
        <dbReference type="Proteomes" id="UP001201163"/>
    </source>
</evidence>
<keyword evidence="9 16" id="KW-0539">Nucleus</keyword>
<feature type="binding site" evidence="14">
    <location>
        <position position="263"/>
    </location>
    <ligand>
        <name>Zn(2+)</name>
        <dbReference type="ChEBI" id="CHEBI:29105"/>
        <label>2</label>
    </ligand>
</feature>
<evidence type="ECO:0000256" key="14">
    <source>
        <dbReference type="PIRSR" id="PIRSR628651-51"/>
    </source>
</evidence>
<feature type="binding site" evidence="14">
    <location>
        <position position="268"/>
    </location>
    <ligand>
        <name>Zn(2+)</name>
        <dbReference type="ChEBI" id="CHEBI:29105"/>
        <label>2</label>
    </ligand>
</feature>
<feature type="binding site" evidence="14">
    <location>
        <position position="277"/>
    </location>
    <ligand>
        <name>Zn(2+)</name>
        <dbReference type="ChEBI" id="CHEBI:29105"/>
        <label>1</label>
    </ligand>
</feature>
<evidence type="ECO:0000256" key="10">
    <source>
        <dbReference type="ARBA" id="ARBA00023254"/>
    </source>
</evidence>
<dbReference type="PANTHER" id="PTHR10333">
    <property type="entry name" value="INHIBITOR OF GROWTH PROTEIN"/>
    <property type="match status" value="1"/>
</dbReference>
<evidence type="ECO:0000256" key="5">
    <source>
        <dbReference type="ARBA" id="ARBA00022771"/>
    </source>
</evidence>
<dbReference type="GO" id="GO:0035267">
    <property type="term" value="C:NuA4 histone acetyltransferase complex"/>
    <property type="evidence" value="ECO:0007669"/>
    <property type="project" value="TreeGrafter"/>
</dbReference>
<dbReference type="GO" id="GO:0008270">
    <property type="term" value="F:zinc ion binding"/>
    <property type="evidence" value="ECO:0007669"/>
    <property type="project" value="UniProtKB-KW"/>
</dbReference>
<comment type="function">
    <text evidence="12">Component of the NuA4 histone acetyltransferase complex which is involved in transcriptional activation of selected genes principally by acetylation of nucleosomal histone H4 and H2A. The NuA4 complex is also involved in DNA repair. Involved in cell cycle progression and meiosis.</text>
</comment>
<dbReference type="Gene3D" id="3.30.40.10">
    <property type="entry name" value="Zinc/RING finger domain, C3HC4 (zinc finger)"/>
    <property type="match status" value="1"/>
</dbReference>
<dbReference type="EMBL" id="JAKELL010000127">
    <property type="protein sequence ID" value="KAH8980875.1"/>
    <property type="molecule type" value="Genomic_DNA"/>
</dbReference>
<dbReference type="GO" id="GO:0005634">
    <property type="term" value="C:nucleus"/>
    <property type="evidence" value="ECO:0007669"/>
    <property type="project" value="UniProtKB-SubCell"/>
</dbReference>
<feature type="site" description="Histone H3K4me3 binding" evidence="13">
    <location>
        <position position="272"/>
    </location>
</feature>
<comment type="domain">
    <text evidence="16">The PHD-type zinc finger mediates the binding to H3K4me3.</text>
</comment>
<accession>A0AAD4L765</accession>
<dbReference type="GO" id="GO:0006355">
    <property type="term" value="P:regulation of DNA-templated transcription"/>
    <property type="evidence" value="ECO:0007669"/>
    <property type="project" value="TreeGrafter"/>
</dbReference>
<feature type="compositionally biased region" description="Acidic residues" evidence="17">
    <location>
        <begin position="221"/>
        <end position="244"/>
    </location>
</feature>
<feature type="binding site" evidence="14">
    <location>
        <position position="293"/>
    </location>
    <ligand>
        <name>Zn(2+)</name>
        <dbReference type="ChEBI" id="CHEBI:29105"/>
        <label>2</label>
    </ligand>
</feature>
<dbReference type="PROSITE" id="PS01359">
    <property type="entry name" value="ZF_PHD_1"/>
    <property type="match status" value="1"/>
</dbReference>
<keyword evidence="10" id="KW-0469">Meiosis</keyword>
<dbReference type="GO" id="GO:0006281">
    <property type="term" value="P:DNA repair"/>
    <property type="evidence" value="ECO:0007669"/>
    <property type="project" value="UniProtKB-KW"/>
</dbReference>
<sequence length="316" mass="35020">MEEAAAVAMDYITTLDNLPAEVQHLLVEIKHKETKSQELLQEITKETSRYIRHSLRSGATPLSTKDEQIPQKIDQNYAEVDRLAQEKLKIAERLGLLIQRARTRLDYDLRRVLILQGDDPGQPAFVSTSRNPVQEINDSLRLAIADAAPIIPPAPVVLSAVQPPVQKKRKVTATVAAASIKLPSPAPATVPVLPQRTRLAQQQSHRASPARGRQAQPEPPGPDEDAEGEDDVEEGNGDEDEDNEDKTLYCFCQKMSYGEMVACDNAECAYQWFHLPCVNLKPPLPEVWYCSDCISKGVAGSSVDNAGPERTKKRKR</sequence>
<keyword evidence="8" id="KW-0234">DNA repair</keyword>
<dbReference type="AlphaFoldDB" id="A0AAD4L765"/>
<evidence type="ECO:0000256" key="12">
    <source>
        <dbReference type="ARBA" id="ARBA00037044"/>
    </source>
</evidence>
<evidence type="ECO:0000256" key="16">
    <source>
        <dbReference type="RuleBase" id="RU361213"/>
    </source>
</evidence>
<feature type="site" description="Histone H3K4me3 binding" evidence="13">
    <location>
        <position position="264"/>
    </location>
</feature>
<feature type="domain" description="PHD-type" evidence="18">
    <location>
        <begin position="247"/>
        <end position="296"/>
    </location>
</feature>
<feature type="binding site" evidence="14">
    <location>
        <position position="290"/>
    </location>
    <ligand>
        <name>Zn(2+)</name>
        <dbReference type="ChEBI" id="CHEBI:29105"/>
        <label>2</label>
    </ligand>
</feature>
<evidence type="ECO:0000256" key="1">
    <source>
        <dbReference type="ARBA" id="ARBA00004123"/>
    </source>
</evidence>
<evidence type="ECO:0000259" key="18">
    <source>
        <dbReference type="PROSITE" id="PS50016"/>
    </source>
</evidence>
<dbReference type="GO" id="GO:0006325">
    <property type="term" value="P:chromatin organization"/>
    <property type="evidence" value="ECO:0007669"/>
    <property type="project" value="UniProtKB-KW"/>
</dbReference>
<dbReference type="InterPro" id="IPR013083">
    <property type="entry name" value="Znf_RING/FYVE/PHD"/>
</dbReference>
<evidence type="ECO:0000256" key="8">
    <source>
        <dbReference type="ARBA" id="ARBA00023204"/>
    </source>
</evidence>
<comment type="subcellular location">
    <subcellularLocation>
        <location evidence="1 16">Nucleus</location>
    </subcellularLocation>
</comment>
<feature type="site" description="Histone H3K4me3 binding" evidence="13">
    <location>
        <position position="249"/>
    </location>
</feature>
<evidence type="ECO:0000256" key="7">
    <source>
        <dbReference type="ARBA" id="ARBA00022853"/>
    </source>
</evidence>
<comment type="function">
    <text evidence="16">Component of an histone acetyltransferase complex.</text>
</comment>
<organism evidence="19 20">
    <name type="scientific">Lactarius akahatsu</name>
    <dbReference type="NCBI Taxonomy" id="416441"/>
    <lineage>
        <taxon>Eukaryota</taxon>
        <taxon>Fungi</taxon>
        <taxon>Dikarya</taxon>
        <taxon>Basidiomycota</taxon>
        <taxon>Agaricomycotina</taxon>
        <taxon>Agaricomycetes</taxon>
        <taxon>Russulales</taxon>
        <taxon>Russulaceae</taxon>
        <taxon>Lactarius</taxon>
    </lineage>
</organism>
<dbReference type="SUPFAM" id="SSF57903">
    <property type="entry name" value="FYVE/PHD zinc finger"/>
    <property type="match status" value="1"/>
</dbReference>
<dbReference type="InterPro" id="IPR019786">
    <property type="entry name" value="Zinc_finger_PHD-type_CS"/>
</dbReference>
<evidence type="ECO:0000256" key="17">
    <source>
        <dbReference type="SAM" id="MobiDB-lite"/>
    </source>
</evidence>
<evidence type="ECO:0000313" key="19">
    <source>
        <dbReference type="EMBL" id="KAH8980875.1"/>
    </source>
</evidence>
<dbReference type="CDD" id="cd16858">
    <property type="entry name" value="ING_ING3_Yng2p"/>
    <property type="match status" value="1"/>
</dbReference>